<dbReference type="SMART" id="SM00595">
    <property type="entry name" value="MADF"/>
    <property type="match status" value="1"/>
</dbReference>
<dbReference type="InterPro" id="IPR006578">
    <property type="entry name" value="MADF-dom"/>
</dbReference>
<feature type="compositionally biased region" description="Basic and acidic residues" evidence="1">
    <location>
        <begin position="113"/>
        <end position="122"/>
    </location>
</feature>
<dbReference type="EMBL" id="FZQP02006791">
    <property type="protein sequence ID" value="VVD03663.1"/>
    <property type="molecule type" value="Genomic_DNA"/>
</dbReference>
<reference evidence="3 4" key="1">
    <citation type="submission" date="2017-07" db="EMBL/GenBank/DDBJ databases">
        <authorList>
            <person name="Talla V."/>
            <person name="Backstrom N."/>
        </authorList>
    </citation>
    <scope>NUCLEOTIDE SEQUENCE [LARGE SCALE GENOMIC DNA]</scope>
</reference>
<proteinExistence type="predicted"/>
<evidence type="ECO:0000313" key="3">
    <source>
        <dbReference type="EMBL" id="VVD03663.1"/>
    </source>
</evidence>
<dbReference type="Pfam" id="PF10545">
    <property type="entry name" value="MADF_DNA_bdg"/>
    <property type="match status" value="1"/>
</dbReference>
<organism evidence="3 4">
    <name type="scientific">Leptidea sinapis</name>
    <dbReference type="NCBI Taxonomy" id="189913"/>
    <lineage>
        <taxon>Eukaryota</taxon>
        <taxon>Metazoa</taxon>
        <taxon>Ecdysozoa</taxon>
        <taxon>Arthropoda</taxon>
        <taxon>Hexapoda</taxon>
        <taxon>Insecta</taxon>
        <taxon>Pterygota</taxon>
        <taxon>Neoptera</taxon>
        <taxon>Endopterygota</taxon>
        <taxon>Lepidoptera</taxon>
        <taxon>Glossata</taxon>
        <taxon>Ditrysia</taxon>
        <taxon>Papilionoidea</taxon>
        <taxon>Pieridae</taxon>
        <taxon>Dismorphiinae</taxon>
        <taxon>Leptidea</taxon>
    </lineage>
</organism>
<keyword evidence="4" id="KW-1185">Reference proteome</keyword>
<name>A0A5E4R364_9NEOP</name>
<dbReference type="PANTHER" id="PTHR21505">
    <property type="entry name" value="MADF DOMAIN-CONTAINING PROTEIN-RELATED"/>
    <property type="match status" value="1"/>
</dbReference>
<dbReference type="Proteomes" id="UP000324832">
    <property type="component" value="Unassembled WGS sequence"/>
</dbReference>
<dbReference type="PANTHER" id="PTHR21505:SF8">
    <property type="entry name" value="DPT-YFP REPRESSOR BY OVEREXPRESSION, ISOFORM D-RELATED"/>
    <property type="match status" value="1"/>
</dbReference>
<feature type="region of interest" description="Disordered" evidence="1">
    <location>
        <begin position="111"/>
        <end position="138"/>
    </location>
</feature>
<evidence type="ECO:0000313" key="4">
    <source>
        <dbReference type="Proteomes" id="UP000324832"/>
    </source>
</evidence>
<accession>A0A5E4R364</accession>
<dbReference type="AlphaFoldDB" id="A0A5E4R364"/>
<sequence length="232" mass="27700">MRWGEKDTHAFVKIYLAQECLWNPKDFYFRSKPDRHTARKQIISQFSLQTGILLTEDEVKAKIRSLCSTYCQEKKKIESRSRPDYEFRPKIKWFYDFHKCFSKRNLQSQSKLDGAEHSDDSNSKSWGENDQSDDQRNLSSQSDEYLCILKPEPEQEAIIANEDNTVYRSKRRKYEHRSNEENNNSRNRKDEFDVYGEYVAAQLRTMELKKALRLQLEIQEMISESRLSDLNQ</sequence>
<feature type="domain" description="MADF" evidence="2">
    <location>
        <begin position="10"/>
        <end position="107"/>
    </location>
</feature>
<dbReference type="PROSITE" id="PS51029">
    <property type="entry name" value="MADF"/>
    <property type="match status" value="1"/>
</dbReference>
<evidence type="ECO:0000259" key="2">
    <source>
        <dbReference type="PROSITE" id="PS51029"/>
    </source>
</evidence>
<evidence type="ECO:0000256" key="1">
    <source>
        <dbReference type="SAM" id="MobiDB-lite"/>
    </source>
</evidence>
<gene>
    <name evidence="3" type="ORF">LSINAPIS_LOCUS13615</name>
</gene>
<protein>
    <recommendedName>
        <fullName evidence="2">MADF domain-containing protein</fullName>
    </recommendedName>
</protein>